<dbReference type="AlphaFoldDB" id="C8P738"/>
<gene>
    <name evidence="2" type="ORF">FC31_GL002021</name>
    <name evidence="1" type="ORF">HMPREF0494_1132</name>
</gene>
<dbReference type="Proteomes" id="UP000003675">
    <property type="component" value="Unassembled WGS sequence"/>
</dbReference>
<evidence type="ECO:0000313" key="3">
    <source>
        <dbReference type="Proteomes" id="UP000003675"/>
    </source>
</evidence>
<sequence length="62" mass="7028">MLKQVEEPRAVLARTGYEMAIEWGGRKPLKGGICKNNKLILNYACNFSGNQYNNYCCLVDNN</sequence>
<dbReference type="HOGENOM" id="CLU_2898400_0_0_9"/>
<proteinExistence type="predicted"/>
<evidence type="ECO:0000313" key="4">
    <source>
        <dbReference type="Proteomes" id="UP000051883"/>
    </source>
</evidence>
<dbReference type="EMBL" id="ACLL01000026">
    <property type="protein sequence ID" value="EEW53698.1"/>
    <property type="molecule type" value="Genomic_DNA"/>
</dbReference>
<keyword evidence="4" id="KW-1185">Reference proteome</keyword>
<dbReference type="PATRIC" id="fig|525309.8.peg.2096"/>
<organism evidence="1 3">
    <name type="scientific">Limosilactobacillus antri DSM 16041</name>
    <dbReference type="NCBI Taxonomy" id="525309"/>
    <lineage>
        <taxon>Bacteria</taxon>
        <taxon>Bacillati</taxon>
        <taxon>Bacillota</taxon>
        <taxon>Bacilli</taxon>
        <taxon>Lactobacillales</taxon>
        <taxon>Lactobacillaceae</taxon>
        <taxon>Limosilactobacillus</taxon>
    </lineage>
</organism>
<name>C8P738_9LACO</name>
<reference evidence="2 4" key="2">
    <citation type="journal article" date="2015" name="Genome Announc.">
        <title>Expanding the biotechnology potential of lactobacilli through comparative genomics of 213 strains and associated genera.</title>
        <authorList>
            <person name="Sun Z."/>
            <person name="Harris H.M."/>
            <person name="McCann A."/>
            <person name="Guo C."/>
            <person name="Argimon S."/>
            <person name="Zhang W."/>
            <person name="Yang X."/>
            <person name="Jeffery I.B."/>
            <person name="Cooney J.C."/>
            <person name="Kagawa T.F."/>
            <person name="Liu W."/>
            <person name="Song Y."/>
            <person name="Salvetti E."/>
            <person name="Wrobel A."/>
            <person name="Rasinkangas P."/>
            <person name="Parkhill J."/>
            <person name="Rea M.C."/>
            <person name="O'Sullivan O."/>
            <person name="Ritari J."/>
            <person name="Douillard F.P."/>
            <person name="Paul Ross R."/>
            <person name="Yang R."/>
            <person name="Briner A.E."/>
            <person name="Felis G.E."/>
            <person name="de Vos W.M."/>
            <person name="Barrangou R."/>
            <person name="Klaenhammer T.R."/>
            <person name="Caufield P.W."/>
            <person name="Cui Y."/>
            <person name="Zhang H."/>
            <person name="O'Toole P.W."/>
        </authorList>
    </citation>
    <scope>NUCLEOTIDE SEQUENCE [LARGE SCALE GENOMIC DNA]</scope>
    <source>
        <strain evidence="2 4">DSM 16041</strain>
    </source>
</reference>
<dbReference type="EMBL" id="AZDK01000008">
    <property type="protein sequence ID" value="KRK60079.1"/>
    <property type="molecule type" value="Genomic_DNA"/>
</dbReference>
<protein>
    <submittedName>
        <fullName evidence="1">Uncharacterized protein</fullName>
    </submittedName>
</protein>
<comment type="caution">
    <text evidence="1">The sequence shown here is derived from an EMBL/GenBank/DDBJ whole genome shotgun (WGS) entry which is preliminary data.</text>
</comment>
<evidence type="ECO:0000313" key="1">
    <source>
        <dbReference type="EMBL" id="EEW53698.1"/>
    </source>
</evidence>
<reference evidence="1 3" key="1">
    <citation type="submission" date="2009-09" db="EMBL/GenBank/DDBJ databases">
        <authorList>
            <person name="Qin X."/>
            <person name="Bachman B."/>
            <person name="Battles P."/>
            <person name="Bell A."/>
            <person name="Bess C."/>
            <person name="Bickham C."/>
            <person name="Chaboub L."/>
            <person name="Chen D."/>
            <person name="Coyle M."/>
            <person name="Deiros D.R."/>
            <person name="Dinh H."/>
            <person name="Forbes L."/>
            <person name="Fowler G."/>
            <person name="Francisco L."/>
            <person name="Fu Q."/>
            <person name="Gubbala S."/>
            <person name="Hale W."/>
            <person name="Han Y."/>
            <person name="Hemphill L."/>
            <person name="Highlander S.K."/>
            <person name="Hirani K."/>
            <person name="Hogues M."/>
            <person name="Jackson L."/>
            <person name="Jakkamsetti A."/>
            <person name="Javaid M."/>
            <person name="Jiang H."/>
            <person name="Korchina V."/>
            <person name="Kovar C."/>
            <person name="Lara F."/>
            <person name="Lee S."/>
            <person name="Mata R."/>
            <person name="Mathew T."/>
            <person name="Moen C."/>
            <person name="Morales K."/>
            <person name="Munidasa M."/>
            <person name="Nazareth L."/>
            <person name="Ngo R."/>
            <person name="Nguyen L."/>
            <person name="Okwuonu G."/>
            <person name="Ongeri F."/>
            <person name="Patil S."/>
            <person name="Petrosino J."/>
            <person name="Pham C."/>
            <person name="Pham P."/>
            <person name="Pu L.-L."/>
            <person name="Puazo M."/>
            <person name="Raj R."/>
            <person name="Reid J."/>
            <person name="Rouhana J."/>
            <person name="Saada N."/>
            <person name="Shang Y."/>
            <person name="Simmons D."/>
            <person name="Thornton R."/>
            <person name="Warren J."/>
            <person name="Weissenberger G."/>
            <person name="Zhang J."/>
            <person name="Zhang L."/>
            <person name="Zhou C."/>
            <person name="Zhu D."/>
            <person name="Muzny D."/>
            <person name="Worley K."/>
            <person name="Gibbs R."/>
        </authorList>
    </citation>
    <scope>NUCLEOTIDE SEQUENCE [LARGE SCALE GENOMIC DNA]</scope>
    <source>
        <strain evidence="1 3">DSM 16041</strain>
    </source>
</reference>
<evidence type="ECO:0000313" key="2">
    <source>
        <dbReference type="EMBL" id="KRK60079.1"/>
    </source>
</evidence>
<accession>C8P738</accession>
<dbReference type="Proteomes" id="UP000051883">
    <property type="component" value="Unassembled WGS sequence"/>
</dbReference>